<sequence>MSDIVVSFRNVGKSFEGMKNPALDGVTGEIRTGVITGLAGPDGAGKTTLLRIIAGLLAADAGEVETLGVDPVKDVATVRSDIGYMPQKFGLYEDLTVIENLNLHADLRNVVGAERDETFERLLQFTDLKRFTTRFAGKLSGGMKQKLGLACALLGKPKLLLLDEPGVGVDPISRKELWKMVEDLVNQGIAVVWSTAYLDEAEMCGTTLVLNEGKLLFDGTPAAMTAPLKGRSFHLKNLNTRKRPLLAKALARDEVSDGTIQGHNLRLILTDHAQPFPPEEIGAGESARWVEVAPRFEDAFIDRLGGGPDGQSILARHLREIPHDGNTVIQAVDLTKKFGDFTATDHVTFDVHRGEIYGLLGPNGAGKSTTFKMMCGLLVPTSGQAVVVGLDLRKSAGKARQRLGYMAQKFSLYAGITVRQNLEFFSGIYGLHGKSQMQKCSEMEEIFHLGPFRNARTDSLSLGYKQRLALACSVMHEPDILFLDEPTSGVDPVTRREFWTHINGLVERGVTVMVTTHFMDEAEYCDRIGLIYRGQLIANGTPDELKEMVATDEMPDPTMEDAFIELVTGKDR</sequence>
<keyword evidence="5" id="KW-1185">Reference proteome</keyword>
<dbReference type="GO" id="GO:0005524">
    <property type="term" value="F:ATP binding"/>
    <property type="evidence" value="ECO:0007669"/>
    <property type="project" value="UniProtKB-KW"/>
</dbReference>
<evidence type="ECO:0000313" key="4">
    <source>
        <dbReference type="EMBL" id="MBK1881443.1"/>
    </source>
</evidence>
<evidence type="ECO:0000256" key="1">
    <source>
        <dbReference type="ARBA" id="ARBA00022741"/>
    </source>
</evidence>
<dbReference type="CDD" id="cd03230">
    <property type="entry name" value="ABC_DR_subfamily_A"/>
    <property type="match status" value="1"/>
</dbReference>
<dbReference type="Pfam" id="PF00005">
    <property type="entry name" value="ABC_tran"/>
    <property type="match status" value="2"/>
</dbReference>
<evidence type="ECO:0000256" key="2">
    <source>
        <dbReference type="ARBA" id="ARBA00022840"/>
    </source>
</evidence>
<dbReference type="SMART" id="SM00382">
    <property type="entry name" value="AAA"/>
    <property type="match status" value="2"/>
</dbReference>
<reference evidence="4" key="1">
    <citation type="submission" date="2021-01" db="EMBL/GenBank/DDBJ databases">
        <title>Modified the classification status of verrucomicrobia.</title>
        <authorList>
            <person name="Feng X."/>
        </authorList>
    </citation>
    <scope>NUCLEOTIDE SEQUENCE</scope>
    <source>
        <strain evidence="4">KCTC 22041</strain>
    </source>
</reference>
<dbReference type="Gene3D" id="3.40.50.300">
    <property type="entry name" value="P-loop containing nucleotide triphosphate hydrolases"/>
    <property type="match status" value="2"/>
</dbReference>
<name>A0A934S3W9_9BACT</name>
<comment type="caution">
    <text evidence="4">The sequence shown here is derived from an EMBL/GenBank/DDBJ whole genome shotgun (WGS) entry which is preliminary data.</text>
</comment>
<dbReference type="Proteomes" id="UP000603141">
    <property type="component" value="Unassembled WGS sequence"/>
</dbReference>
<dbReference type="PROSITE" id="PS00211">
    <property type="entry name" value="ABC_TRANSPORTER_1"/>
    <property type="match status" value="1"/>
</dbReference>
<evidence type="ECO:0000259" key="3">
    <source>
        <dbReference type="PROSITE" id="PS50893"/>
    </source>
</evidence>
<feature type="domain" description="ABC transporter" evidence="3">
    <location>
        <begin position="6"/>
        <end position="237"/>
    </location>
</feature>
<dbReference type="RefSeq" id="WP_200267655.1">
    <property type="nucleotide sequence ID" value="NZ_JAENIJ010000004.1"/>
</dbReference>
<proteinExistence type="predicted"/>
<dbReference type="InterPro" id="IPR017871">
    <property type="entry name" value="ABC_transporter-like_CS"/>
</dbReference>
<dbReference type="SUPFAM" id="SSF52540">
    <property type="entry name" value="P-loop containing nucleoside triphosphate hydrolases"/>
    <property type="match status" value="2"/>
</dbReference>
<dbReference type="PANTHER" id="PTHR43038">
    <property type="entry name" value="ATP-BINDING CASSETTE, SUB-FAMILY H, MEMBER 1"/>
    <property type="match status" value="1"/>
</dbReference>
<dbReference type="AlphaFoldDB" id="A0A934S3W9"/>
<organism evidence="4 5">
    <name type="scientific">Luteolibacter pohnpeiensis</name>
    <dbReference type="NCBI Taxonomy" id="454153"/>
    <lineage>
        <taxon>Bacteria</taxon>
        <taxon>Pseudomonadati</taxon>
        <taxon>Verrucomicrobiota</taxon>
        <taxon>Verrucomicrobiia</taxon>
        <taxon>Verrucomicrobiales</taxon>
        <taxon>Verrucomicrobiaceae</taxon>
        <taxon>Luteolibacter</taxon>
    </lineage>
</organism>
<dbReference type="InterPro" id="IPR003439">
    <property type="entry name" value="ABC_transporter-like_ATP-bd"/>
</dbReference>
<protein>
    <submittedName>
        <fullName evidence="4">ABC transporter ATP-binding protein</fullName>
    </submittedName>
</protein>
<gene>
    <name evidence="4" type="ORF">JIN85_03390</name>
</gene>
<feature type="domain" description="ABC transporter" evidence="3">
    <location>
        <begin position="329"/>
        <end position="558"/>
    </location>
</feature>
<dbReference type="EMBL" id="JAENIJ010000004">
    <property type="protein sequence ID" value="MBK1881443.1"/>
    <property type="molecule type" value="Genomic_DNA"/>
</dbReference>
<dbReference type="InterPro" id="IPR027417">
    <property type="entry name" value="P-loop_NTPase"/>
</dbReference>
<evidence type="ECO:0000313" key="5">
    <source>
        <dbReference type="Proteomes" id="UP000603141"/>
    </source>
</evidence>
<accession>A0A934S3W9</accession>
<dbReference type="GO" id="GO:0016887">
    <property type="term" value="F:ATP hydrolysis activity"/>
    <property type="evidence" value="ECO:0007669"/>
    <property type="project" value="InterPro"/>
</dbReference>
<dbReference type="PROSITE" id="PS50893">
    <property type="entry name" value="ABC_TRANSPORTER_2"/>
    <property type="match status" value="2"/>
</dbReference>
<keyword evidence="2 4" id="KW-0067">ATP-binding</keyword>
<dbReference type="PANTHER" id="PTHR43038:SF3">
    <property type="entry name" value="ABC TRANSPORTER G FAMILY MEMBER 20 ISOFORM X1"/>
    <property type="match status" value="1"/>
</dbReference>
<dbReference type="InterPro" id="IPR003593">
    <property type="entry name" value="AAA+_ATPase"/>
</dbReference>
<keyword evidence="1" id="KW-0547">Nucleotide-binding</keyword>